<dbReference type="HOGENOM" id="CLU_3064605_0_0_0"/>
<proteinExistence type="predicted"/>
<evidence type="ECO:0000313" key="2">
    <source>
        <dbReference type="Proteomes" id="UP000001887"/>
    </source>
</evidence>
<dbReference type="AlphaFoldDB" id="D2QZ29"/>
<accession>D2QZ29</accession>
<dbReference type="EMBL" id="CP001848">
    <property type="protein sequence ID" value="ADB18221.1"/>
    <property type="molecule type" value="Genomic_DNA"/>
</dbReference>
<keyword evidence="2" id="KW-1185">Reference proteome</keyword>
<sequence>MKTTWTFQPFASNFRPACWQWLVGSLEPAWRKPVTIYRMQNLVIPYVSFVSAS</sequence>
<reference evidence="1 2" key="1">
    <citation type="journal article" date="2009" name="Stand. Genomic Sci.">
        <title>Complete genome sequence of Pirellula staleyi type strain (ATCC 27377).</title>
        <authorList>
            <person name="Clum A."/>
            <person name="Tindall B.J."/>
            <person name="Sikorski J."/>
            <person name="Ivanova N."/>
            <person name="Mavrommatis K."/>
            <person name="Lucas S."/>
            <person name="Glavina del Rio T."/>
            <person name="Nolan M."/>
            <person name="Chen F."/>
            <person name="Tice H."/>
            <person name="Pitluck S."/>
            <person name="Cheng J.F."/>
            <person name="Chertkov O."/>
            <person name="Brettin T."/>
            <person name="Han C."/>
            <person name="Detter J.C."/>
            <person name="Kuske C."/>
            <person name="Bruce D."/>
            <person name="Goodwin L."/>
            <person name="Ovchinikova G."/>
            <person name="Pati A."/>
            <person name="Mikhailova N."/>
            <person name="Chen A."/>
            <person name="Palaniappan K."/>
            <person name="Land M."/>
            <person name="Hauser L."/>
            <person name="Chang Y.J."/>
            <person name="Jeffries C.D."/>
            <person name="Chain P."/>
            <person name="Rohde M."/>
            <person name="Goker M."/>
            <person name="Bristow J."/>
            <person name="Eisen J.A."/>
            <person name="Markowitz V."/>
            <person name="Hugenholtz P."/>
            <person name="Kyrpides N.C."/>
            <person name="Klenk H.P."/>
            <person name="Lapidus A."/>
        </authorList>
    </citation>
    <scope>NUCLEOTIDE SEQUENCE [LARGE SCALE GENOMIC DNA]</scope>
    <source>
        <strain evidence="2">ATCC 27377 / DSM 6068 / ICPB 4128</strain>
    </source>
</reference>
<dbReference type="KEGG" id="psl:Psta_3560"/>
<organism evidence="1 2">
    <name type="scientific">Pirellula staleyi (strain ATCC 27377 / DSM 6068 / ICPB 4128)</name>
    <name type="common">Pirella staleyi</name>
    <dbReference type="NCBI Taxonomy" id="530564"/>
    <lineage>
        <taxon>Bacteria</taxon>
        <taxon>Pseudomonadati</taxon>
        <taxon>Planctomycetota</taxon>
        <taxon>Planctomycetia</taxon>
        <taxon>Pirellulales</taxon>
        <taxon>Pirellulaceae</taxon>
        <taxon>Pirellula</taxon>
    </lineage>
</organism>
<gene>
    <name evidence="1" type="ordered locus">Psta_3560</name>
</gene>
<name>D2QZ29_PIRSD</name>
<dbReference type="STRING" id="530564.Psta_3560"/>
<evidence type="ECO:0000313" key="1">
    <source>
        <dbReference type="EMBL" id="ADB18221.1"/>
    </source>
</evidence>
<dbReference type="Proteomes" id="UP000001887">
    <property type="component" value="Chromosome"/>
</dbReference>
<protein>
    <submittedName>
        <fullName evidence="1">Uncharacterized protein</fullName>
    </submittedName>
</protein>